<evidence type="ECO:0000313" key="1">
    <source>
        <dbReference type="EMBL" id="KAK4880333.1"/>
    </source>
</evidence>
<dbReference type="AlphaFoldDB" id="A0AAN7SP91"/>
<accession>A0AAN7SP91</accession>
<dbReference type="PANTHER" id="PTHR33053:SF24">
    <property type="entry name" value="TRANSPOSASE DOMAIN-CONTAINING PROTEIN"/>
    <property type="match status" value="1"/>
</dbReference>
<gene>
    <name evidence="1" type="ORF">RN001_008479</name>
</gene>
<comment type="caution">
    <text evidence="1">The sequence shown here is derived from an EMBL/GenBank/DDBJ whole genome shotgun (WGS) entry which is preliminary data.</text>
</comment>
<name>A0AAN7SP91_9COLE</name>
<reference evidence="2" key="1">
    <citation type="submission" date="2023-01" db="EMBL/GenBank/DDBJ databases">
        <title>Key to firefly adult light organ development and bioluminescence: homeobox transcription factors regulate luciferase expression and transportation to peroxisome.</title>
        <authorList>
            <person name="Fu X."/>
        </authorList>
    </citation>
    <scope>NUCLEOTIDE SEQUENCE [LARGE SCALE GENOMIC DNA]</scope>
</reference>
<keyword evidence="2" id="KW-1185">Reference proteome</keyword>
<evidence type="ECO:0008006" key="3">
    <source>
        <dbReference type="Google" id="ProtNLM"/>
    </source>
</evidence>
<protein>
    <recommendedName>
        <fullName evidence="3">DUF4218 domain-containing protein</fullName>
    </recommendedName>
</protein>
<dbReference type="Proteomes" id="UP001353858">
    <property type="component" value="Unassembled WGS sequence"/>
</dbReference>
<sequence>MVLNNESAPLRTDYSFLLQTDTEHHLGTSPLTKLPIGLVTSYPIDYMHCVCLGVVRKLLNAWTEGPRSLTKLPSNSIKTISEHLLLLRRHIPTEINRKPRSLCELSRWKATEFRSFVLYLGPVVLKNVTNKAVFKNFLLLHSAISIFISSRHLEHIGSDTAGEFLKNFVQHCRQLYGQEFIVYNVHMLIHLKDDVNRYGPLDNISAFPYENYLNRLKRLIKSPKEPLQQIGKRLQEINFFDKKQISLLEYDCIMEHNNGPVPMQVKGASAQFKKITFKSFLLCVVSHKKADAYCMLRDKNILQISNIIKIEDIILLVCKRFLCYNSFYSYPISSSQLLINTIKNLSNDYELVPISNVAAKCLVLPLNDKEFVSFPLIHCLDT</sequence>
<dbReference type="EMBL" id="JARPUR010000003">
    <property type="protein sequence ID" value="KAK4880333.1"/>
    <property type="molecule type" value="Genomic_DNA"/>
</dbReference>
<organism evidence="1 2">
    <name type="scientific">Aquatica leii</name>
    <dbReference type="NCBI Taxonomy" id="1421715"/>
    <lineage>
        <taxon>Eukaryota</taxon>
        <taxon>Metazoa</taxon>
        <taxon>Ecdysozoa</taxon>
        <taxon>Arthropoda</taxon>
        <taxon>Hexapoda</taxon>
        <taxon>Insecta</taxon>
        <taxon>Pterygota</taxon>
        <taxon>Neoptera</taxon>
        <taxon>Endopterygota</taxon>
        <taxon>Coleoptera</taxon>
        <taxon>Polyphaga</taxon>
        <taxon>Elateriformia</taxon>
        <taxon>Elateroidea</taxon>
        <taxon>Lampyridae</taxon>
        <taxon>Luciolinae</taxon>
        <taxon>Aquatica</taxon>
    </lineage>
</organism>
<evidence type="ECO:0000313" key="2">
    <source>
        <dbReference type="Proteomes" id="UP001353858"/>
    </source>
</evidence>
<proteinExistence type="predicted"/>
<dbReference type="PANTHER" id="PTHR33053">
    <property type="entry name" value="PROTEIN, PUTATIVE-RELATED"/>
    <property type="match status" value="1"/>
</dbReference>